<sequence length="168" mass="19687">MFLHCGTKFGTFIHYSNGEDLSWYLLVFAGQMYADFIEHILPDLLDQVPLEVRRGMWFQQDGAPPHFSRIAREKVNEVFLNRWIGRGGPENWPPRSPDLTPLDYFLWGFIKEQVMATAPTTPENMKRRIIAAVRKITPQMLARVRQSFRHRLVKCIEVQGAQFEHLMK</sequence>
<dbReference type="GO" id="GO:0003676">
    <property type="term" value="F:nucleic acid binding"/>
    <property type="evidence" value="ECO:0007669"/>
    <property type="project" value="InterPro"/>
</dbReference>
<dbReference type="PANTHER" id="PTHR47326">
    <property type="entry name" value="TRANSPOSABLE ELEMENT TC3 TRANSPOSASE-LIKE PROTEIN"/>
    <property type="match status" value="1"/>
</dbReference>
<dbReference type="Gene3D" id="3.30.420.10">
    <property type="entry name" value="Ribonuclease H-like superfamily/Ribonuclease H"/>
    <property type="match status" value="1"/>
</dbReference>
<dbReference type="PANTHER" id="PTHR47326:SF1">
    <property type="entry name" value="HTH PSQ-TYPE DOMAIN-CONTAINING PROTEIN"/>
    <property type="match status" value="1"/>
</dbReference>
<protein>
    <recommendedName>
        <fullName evidence="2">Transposase</fullName>
    </recommendedName>
</protein>
<organism evidence="1">
    <name type="scientific">Cacopsylla melanoneura</name>
    <dbReference type="NCBI Taxonomy" id="428564"/>
    <lineage>
        <taxon>Eukaryota</taxon>
        <taxon>Metazoa</taxon>
        <taxon>Ecdysozoa</taxon>
        <taxon>Arthropoda</taxon>
        <taxon>Hexapoda</taxon>
        <taxon>Insecta</taxon>
        <taxon>Pterygota</taxon>
        <taxon>Neoptera</taxon>
        <taxon>Paraneoptera</taxon>
        <taxon>Hemiptera</taxon>
        <taxon>Sternorrhyncha</taxon>
        <taxon>Psylloidea</taxon>
        <taxon>Psyllidae</taxon>
        <taxon>Psyllinae</taxon>
        <taxon>Cacopsylla</taxon>
    </lineage>
</organism>
<dbReference type="AlphaFoldDB" id="A0A8D8TU27"/>
<accession>A0A8D8TU27</accession>
<evidence type="ECO:0000313" key="1">
    <source>
        <dbReference type="EMBL" id="CAG6695046.1"/>
    </source>
</evidence>
<evidence type="ECO:0008006" key="2">
    <source>
        <dbReference type="Google" id="ProtNLM"/>
    </source>
</evidence>
<name>A0A8D8TU27_9HEMI</name>
<dbReference type="InterPro" id="IPR036397">
    <property type="entry name" value="RNaseH_sf"/>
</dbReference>
<proteinExistence type="predicted"/>
<dbReference type="EMBL" id="HBUF01321408">
    <property type="protein sequence ID" value="CAG6695046.1"/>
    <property type="molecule type" value="Transcribed_RNA"/>
</dbReference>
<reference evidence="1" key="1">
    <citation type="submission" date="2021-05" db="EMBL/GenBank/DDBJ databases">
        <authorList>
            <person name="Alioto T."/>
            <person name="Alioto T."/>
            <person name="Gomez Garrido J."/>
        </authorList>
    </citation>
    <scope>NUCLEOTIDE SEQUENCE</scope>
</reference>